<reference evidence="1" key="1">
    <citation type="submission" date="2022-12" db="EMBL/GenBank/DDBJ databases">
        <authorList>
            <person name="Petersen C."/>
        </authorList>
    </citation>
    <scope>NUCLEOTIDE SEQUENCE</scope>
    <source>
        <strain evidence="1">IBT 29495</strain>
    </source>
</reference>
<comment type="caution">
    <text evidence="1">The sequence shown here is derived from an EMBL/GenBank/DDBJ whole genome shotgun (WGS) entry which is preliminary data.</text>
</comment>
<dbReference type="OrthoDB" id="4217619at2759"/>
<evidence type="ECO:0000313" key="2">
    <source>
        <dbReference type="Proteomes" id="UP001149954"/>
    </source>
</evidence>
<name>A0A9W9XVV9_9EURO</name>
<dbReference type="EMBL" id="JAPWDS010000003">
    <property type="protein sequence ID" value="KAJ5504339.1"/>
    <property type="molecule type" value="Genomic_DNA"/>
</dbReference>
<reference evidence="1" key="2">
    <citation type="journal article" date="2023" name="IMA Fungus">
        <title>Comparative genomic study of the Penicillium genus elucidates a diverse pangenome and 15 lateral gene transfer events.</title>
        <authorList>
            <person name="Petersen C."/>
            <person name="Sorensen T."/>
            <person name="Nielsen M.R."/>
            <person name="Sondergaard T.E."/>
            <person name="Sorensen J.L."/>
            <person name="Fitzpatrick D.A."/>
            <person name="Frisvad J.C."/>
            <person name="Nielsen K.L."/>
        </authorList>
    </citation>
    <scope>NUCLEOTIDE SEQUENCE</scope>
    <source>
        <strain evidence="1">IBT 29495</strain>
    </source>
</reference>
<proteinExistence type="predicted"/>
<accession>A0A9W9XVV9</accession>
<evidence type="ECO:0000313" key="1">
    <source>
        <dbReference type="EMBL" id="KAJ5504339.1"/>
    </source>
</evidence>
<organism evidence="1 2">
    <name type="scientific">Penicillium fimorum</name>
    <dbReference type="NCBI Taxonomy" id="1882269"/>
    <lineage>
        <taxon>Eukaryota</taxon>
        <taxon>Fungi</taxon>
        <taxon>Dikarya</taxon>
        <taxon>Ascomycota</taxon>
        <taxon>Pezizomycotina</taxon>
        <taxon>Eurotiomycetes</taxon>
        <taxon>Eurotiomycetidae</taxon>
        <taxon>Eurotiales</taxon>
        <taxon>Aspergillaceae</taxon>
        <taxon>Penicillium</taxon>
    </lineage>
</organism>
<gene>
    <name evidence="1" type="ORF">N7463_007213</name>
</gene>
<dbReference type="Proteomes" id="UP001149954">
    <property type="component" value="Unassembled WGS sequence"/>
</dbReference>
<dbReference type="AlphaFoldDB" id="A0A9W9XVV9"/>
<keyword evidence="2" id="KW-1185">Reference proteome</keyword>
<protein>
    <submittedName>
        <fullName evidence="1">Uncharacterized protein</fullName>
    </submittedName>
</protein>
<sequence length="107" mass="12004">MPRQLRSDRKELPLFEMDGYSLQDEIHELIHFTGSTSARAEPAIVRSQSRLLGLNGSDLHILRTKQNRLRKSAFQTAEAALNMRCHAARALASTLIFAQHEAGTAYV</sequence>